<dbReference type="SUPFAM" id="SSF53720">
    <property type="entry name" value="ALDH-like"/>
    <property type="match status" value="1"/>
</dbReference>
<dbReference type="InterPro" id="IPR016162">
    <property type="entry name" value="Ald_DH_N"/>
</dbReference>
<organism evidence="7 8">
    <name type="scientific">Pseudonocardia parietis</name>
    <dbReference type="NCBI Taxonomy" id="570936"/>
    <lineage>
        <taxon>Bacteria</taxon>
        <taxon>Bacillati</taxon>
        <taxon>Actinomycetota</taxon>
        <taxon>Actinomycetes</taxon>
        <taxon>Pseudonocardiales</taxon>
        <taxon>Pseudonocardiaceae</taxon>
        <taxon>Pseudonocardia</taxon>
    </lineage>
</organism>
<keyword evidence="8" id="KW-1185">Reference proteome</keyword>
<protein>
    <submittedName>
        <fullName evidence="7">Benzaldehyde dehydrogenase (NAD)</fullName>
        <ecNumber evidence="7">1.2.1.28</ecNumber>
    </submittedName>
</protein>
<dbReference type="PROSITE" id="PS00687">
    <property type="entry name" value="ALDEHYDE_DEHYDR_GLU"/>
    <property type="match status" value="1"/>
</dbReference>
<dbReference type="InterPro" id="IPR016161">
    <property type="entry name" value="Ald_DH/histidinol_DH"/>
</dbReference>
<name>A0ABS4W4R6_9PSEU</name>
<dbReference type="PROSITE" id="PS00070">
    <property type="entry name" value="ALDEHYDE_DEHYDR_CYS"/>
    <property type="match status" value="1"/>
</dbReference>
<dbReference type="EMBL" id="JAGINU010000001">
    <property type="protein sequence ID" value="MBP2370644.1"/>
    <property type="molecule type" value="Genomic_DNA"/>
</dbReference>
<evidence type="ECO:0000256" key="3">
    <source>
        <dbReference type="ARBA" id="ARBA00023027"/>
    </source>
</evidence>
<keyword evidence="3" id="KW-0520">NAD</keyword>
<accession>A0ABS4W4R6</accession>
<evidence type="ECO:0000256" key="2">
    <source>
        <dbReference type="ARBA" id="ARBA00023002"/>
    </source>
</evidence>
<keyword evidence="2 5" id="KW-0560">Oxidoreductase</keyword>
<dbReference type="Gene3D" id="3.40.605.10">
    <property type="entry name" value="Aldehyde Dehydrogenase, Chain A, domain 1"/>
    <property type="match status" value="1"/>
</dbReference>
<evidence type="ECO:0000313" key="8">
    <source>
        <dbReference type="Proteomes" id="UP001519295"/>
    </source>
</evidence>
<proteinExistence type="inferred from homology"/>
<sequence>MAFLDPATWQGRVFTGVWGSGGVGVREVREPATGAVLGSVGVAGAADVAAAVERAAEAQRDWAATPHTERSAVLLRAAALFAEHSDDIADWLVRESGSVRLKAGIEIDGSAGECTQAAGLASAPYGELLPAADRISLERRVPAGVVAVISPFNFPLLLSMRSVAPALALGNAVIVKPDPRTAVCGGVVIARVFEEAGLPAGLLQVLPGDAEAGAALVEHPQVPVLSFTGSTRAGRVIGSKAGELLKRAHLELGGNSALIVCADADLEAAASCGAFGSFLHQGQICMATGRHLVHRSLYERYIELLSKKAEQLPVGDPYTDEVALGPIIDAGQLDKVRDLVERSVAAGARLLQGGTADGPFFRPTVLADCHPGVPAYTEEVFGPVACVRPFDTLDEAAAMAAETEYGLSLGVITADPAAGLALADRIPSGLVHINDQTVNDDPAAPFGGVGASGIGRVGGARANLEAFTETQWVTVRAESARYPF</sequence>
<dbReference type="PANTHER" id="PTHR42986:SF1">
    <property type="entry name" value="BENZALDEHYDE DEHYDROGENASE YFMT"/>
    <property type="match status" value="1"/>
</dbReference>
<dbReference type="Gene3D" id="3.40.309.10">
    <property type="entry name" value="Aldehyde Dehydrogenase, Chain A, domain 2"/>
    <property type="match status" value="1"/>
</dbReference>
<dbReference type="CDD" id="cd07152">
    <property type="entry name" value="ALDH_BenzADH"/>
    <property type="match status" value="1"/>
</dbReference>
<evidence type="ECO:0000256" key="4">
    <source>
        <dbReference type="PROSITE-ProRule" id="PRU10007"/>
    </source>
</evidence>
<dbReference type="Proteomes" id="UP001519295">
    <property type="component" value="Unassembled WGS sequence"/>
</dbReference>
<dbReference type="Pfam" id="PF00171">
    <property type="entry name" value="Aldedh"/>
    <property type="match status" value="1"/>
</dbReference>
<evidence type="ECO:0000256" key="5">
    <source>
        <dbReference type="RuleBase" id="RU003345"/>
    </source>
</evidence>
<dbReference type="InterPro" id="IPR029510">
    <property type="entry name" value="Ald_DH_CS_GLU"/>
</dbReference>
<evidence type="ECO:0000256" key="1">
    <source>
        <dbReference type="ARBA" id="ARBA00009986"/>
    </source>
</evidence>
<comment type="caution">
    <text evidence="7">The sequence shown here is derived from an EMBL/GenBank/DDBJ whole genome shotgun (WGS) entry which is preliminary data.</text>
</comment>
<dbReference type="InterPro" id="IPR016163">
    <property type="entry name" value="Ald_DH_C"/>
</dbReference>
<gene>
    <name evidence="7" type="ORF">JOF36_006340</name>
</gene>
<comment type="similarity">
    <text evidence="1 5">Belongs to the aldehyde dehydrogenase family.</text>
</comment>
<evidence type="ECO:0000259" key="6">
    <source>
        <dbReference type="Pfam" id="PF00171"/>
    </source>
</evidence>
<dbReference type="RefSeq" id="WP_210034094.1">
    <property type="nucleotide sequence ID" value="NZ_JAGINU010000001.1"/>
</dbReference>
<dbReference type="EC" id="1.2.1.28" evidence="7"/>
<evidence type="ECO:0000313" key="7">
    <source>
        <dbReference type="EMBL" id="MBP2370644.1"/>
    </source>
</evidence>
<feature type="domain" description="Aldehyde dehydrogenase" evidence="6">
    <location>
        <begin position="26"/>
        <end position="473"/>
    </location>
</feature>
<dbReference type="PANTHER" id="PTHR42986">
    <property type="entry name" value="BENZALDEHYDE DEHYDROGENASE YFMT"/>
    <property type="match status" value="1"/>
</dbReference>
<dbReference type="InterPro" id="IPR016160">
    <property type="entry name" value="Ald_DH_CS_CYS"/>
</dbReference>
<dbReference type="GO" id="GO:0018479">
    <property type="term" value="F:benzaldehyde dehydrogenase (NAD+) activity"/>
    <property type="evidence" value="ECO:0007669"/>
    <property type="project" value="UniProtKB-EC"/>
</dbReference>
<reference evidence="7 8" key="1">
    <citation type="submission" date="2021-03" db="EMBL/GenBank/DDBJ databases">
        <title>Sequencing the genomes of 1000 actinobacteria strains.</title>
        <authorList>
            <person name="Klenk H.-P."/>
        </authorList>
    </citation>
    <scope>NUCLEOTIDE SEQUENCE [LARGE SCALE GENOMIC DNA]</scope>
    <source>
        <strain evidence="7 8">DSM 45256</strain>
    </source>
</reference>
<dbReference type="InterPro" id="IPR015590">
    <property type="entry name" value="Aldehyde_DH_dom"/>
</dbReference>
<feature type="active site" evidence="4">
    <location>
        <position position="251"/>
    </location>
</feature>